<dbReference type="InterPro" id="IPR029044">
    <property type="entry name" value="Nucleotide-diphossugar_trans"/>
</dbReference>
<proteinExistence type="predicted"/>
<evidence type="ECO:0000313" key="4">
    <source>
        <dbReference type="Proteomes" id="UP000649604"/>
    </source>
</evidence>
<dbReference type="SUPFAM" id="SSF53448">
    <property type="entry name" value="Nucleotide-diphospho-sugar transferases"/>
    <property type="match status" value="1"/>
</dbReference>
<gene>
    <name evidence="3" type="ORF">GF339_05525</name>
</gene>
<protein>
    <submittedName>
        <fullName evidence="3">Glycosyltransferase</fullName>
    </submittedName>
</protein>
<feature type="domain" description="Glycosyltransferase 2-like" evidence="2">
    <location>
        <begin position="42"/>
        <end position="159"/>
    </location>
</feature>
<dbReference type="Pfam" id="PF00535">
    <property type="entry name" value="Glycos_transf_2"/>
    <property type="match status" value="1"/>
</dbReference>
<comment type="caution">
    <text evidence="3">The sequence shown here is derived from an EMBL/GenBank/DDBJ whole genome shotgun (WGS) entry which is preliminary data.</text>
</comment>
<evidence type="ECO:0000259" key="2">
    <source>
        <dbReference type="Pfam" id="PF00535"/>
    </source>
</evidence>
<sequence>MQCPRLDELPAPPPGKRGWPWTEESQQWTAVRQDGSPWPTISVITPSYNKGPFIEETIRSVLLQGYPDVEYLFLDGGSTDQTIAILHKYTTWFSYWVSEPDRGQSHAFNKGLSKATGSIVFWLNADDICYPNAFHIGAQAFQHPSRPRLVIGAHHRINEASEVIDVEYPNFTSWAEYALRRCIIRQDATFFDRELFRELGGLDETLHYTMDRDLFLRVTRHYPPLLLDQVVSAFREYSGRKIYGGLLRGLLETDTLAIKHLQGTRWRDEYIREYLRKRLQDYRLTLREKLVIFVRLIRYKPSVIFHQGITALLVLQMKERIMHRLGNHQRGS</sequence>
<dbReference type="Gene3D" id="3.90.550.10">
    <property type="entry name" value="Spore Coat Polysaccharide Biosynthesis Protein SpsA, Chain A"/>
    <property type="match status" value="1"/>
</dbReference>
<feature type="region of interest" description="Disordered" evidence="1">
    <location>
        <begin position="1"/>
        <end position="21"/>
    </location>
</feature>
<dbReference type="AlphaFoldDB" id="A0A9D5JTP3"/>
<dbReference type="EMBL" id="WJJP01000175">
    <property type="protein sequence ID" value="MBD3324023.1"/>
    <property type="molecule type" value="Genomic_DNA"/>
</dbReference>
<accession>A0A9D5JTP3</accession>
<evidence type="ECO:0000313" key="3">
    <source>
        <dbReference type="EMBL" id="MBD3324023.1"/>
    </source>
</evidence>
<name>A0A9D5JTP3_9BACT</name>
<dbReference type="InterPro" id="IPR001173">
    <property type="entry name" value="Glyco_trans_2-like"/>
</dbReference>
<evidence type="ECO:0000256" key="1">
    <source>
        <dbReference type="SAM" id="MobiDB-lite"/>
    </source>
</evidence>
<organism evidence="3 4">
    <name type="scientific">candidate division KSB3 bacterium</name>
    <dbReference type="NCBI Taxonomy" id="2044937"/>
    <lineage>
        <taxon>Bacteria</taxon>
        <taxon>candidate division KSB3</taxon>
    </lineage>
</organism>
<dbReference type="CDD" id="cd06433">
    <property type="entry name" value="GT_2_WfgS_like"/>
    <property type="match status" value="1"/>
</dbReference>
<dbReference type="PANTHER" id="PTHR22916">
    <property type="entry name" value="GLYCOSYLTRANSFERASE"/>
    <property type="match status" value="1"/>
</dbReference>
<dbReference type="Proteomes" id="UP000649604">
    <property type="component" value="Unassembled WGS sequence"/>
</dbReference>
<reference evidence="3" key="1">
    <citation type="submission" date="2019-11" db="EMBL/GenBank/DDBJ databases">
        <title>Microbial mats filling the niche in hypersaline microbial mats.</title>
        <authorList>
            <person name="Wong H.L."/>
            <person name="Macleod F.I."/>
            <person name="White R.A. III"/>
            <person name="Burns B.P."/>
        </authorList>
    </citation>
    <scope>NUCLEOTIDE SEQUENCE</scope>
    <source>
        <strain evidence="3">Rbin_158</strain>
    </source>
</reference>
<dbReference type="PANTHER" id="PTHR22916:SF65">
    <property type="entry name" value="SLR1065 PROTEIN"/>
    <property type="match status" value="1"/>
</dbReference>